<comment type="caution">
    <text evidence="1">The sequence shown here is derived from an EMBL/GenBank/DDBJ whole genome shotgun (WGS) entry which is preliminary data.</text>
</comment>
<proteinExistence type="predicted"/>
<evidence type="ECO:0000313" key="1">
    <source>
        <dbReference type="EMBL" id="VDI28590.1"/>
    </source>
</evidence>
<gene>
    <name evidence="1" type="ORF">MGAL_10B011181</name>
</gene>
<dbReference type="AlphaFoldDB" id="A0A8B6E5Z8"/>
<dbReference type="EMBL" id="UYJE01004510">
    <property type="protein sequence ID" value="VDI28590.1"/>
    <property type="molecule type" value="Genomic_DNA"/>
</dbReference>
<keyword evidence="1" id="KW-0808">Transferase</keyword>
<keyword evidence="1" id="KW-0418">Kinase</keyword>
<sequence length="118" mass="13224">MERDTVCGKTSETDLDLDYYRRRNTYCSSKIERARSLYGVSPCCQFGPKGTILDNSSSFLTIPDPSSQKLKWVKAPLTVLVVKKMYDDSVLSAFKKLVSWLCEVVYRKTGLLAGGGKI</sequence>
<protein>
    <submittedName>
        <fullName evidence="1">NAD+ kinase</fullName>
        <ecNumber evidence="1">2.7.1.23</ecNumber>
    </submittedName>
</protein>
<dbReference type="Gene3D" id="3.40.50.10330">
    <property type="entry name" value="Probable inorganic polyphosphate/atp-NAD kinase, domain 1"/>
    <property type="match status" value="1"/>
</dbReference>
<dbReference type="EC" id="2.7.1.23" evidence="1"/>
<dbReference type="Proteomes" id="UP000596742">
    <property type="component" value="Unassembled WGS sequence"/>
</dbReference>
<dbReference type="InterPro" id="IPR017438">
    <property type="entry name" value="ATP-NAD_kinase_N"/>
</dbReference>
<evidence type="ECO:0000313" key="2">
    <source>
        <dbReference type="Proteomes" id="UP000596742"/>
    </source>
</evidence>
<name>A0A8B6E5Z8_MYTGA</name>
<dbReference type="GO" id="GO:0003951">
    <property type="term" value="F:NAD+ kinase activity"/>
    <property type="evidence" value="ECO:0007669"/>
    <property type="project" value="UniProtKB-EC"/>
</dbReference>
<accession>A0A8B6E5Z8</accession>
<dbReference type="OrthoDB" id="24581at2759"/>
<reference evidence="1" key="1">
    <citation type="submission" date="2018-11" db="EMBL/GenBank/DDBJ databases">
        <authorList>
            <person name="Alioto T."/>
            <person name="Alioto T."/>
        </authorList>
    </citation>
    <scope>NUCLEOTIDE SEQUENCE</scope>
</reference>
<keyword evidence="2" id="KW-1185">Reference proteome</keyword>
<organism evidence="1 2">
    <name type="scientific">Mytilus galloprovincialis</name>
    <name type="common">Mediterranean mussel</name>
    <dbReference type="NCBI Taxonomy" id="29158"/>
    <lineage>
        <taxon>Eukaryota</taxon>
        <taxon>Metazoa</taxon>
        <taxon>Spiralia</taxon>
        <taxon>Lophotrochozoa</taxon>
        <taxon>Mollusca</taxon>
        <taxon>Bivalvia</taxon>
        <taxon>Autobranchia</taxon>
        <taxon>Pteriomorphia</taxon>
        <taxon>Mytilida</taxon>
        <taxon>Mytiloidea</taxon>
        <taxon>Mytilidae</taxon>
        <taxon>Mytilinae</taxon>
        <taxon>Mytilus</taxon>
    </lineage>
</organism>